<keyword evidence="1" id="KW-0472">Membrane</keyword>
<dbReference type="PANTHER" id="PTHR11161">
    <property type="entry name" value="O-ACYLTRANSFERASE"/>
    <property type="match status" value="1"/>
</dbReference>
<reference evidence="4" key="1">
    <citation type="submission" date="2025-08" db="UniProtKB">
        <authorList>
            <consortium name="RefSeq"/>
        </authorList>
    </citation>
    <scope>IDENTIFICATION</scope>
    <source>
        <tissue evidence="4">Whole Larva</tissue>
    </source>
</reference>
<name>A0ABM1MBJ2_NICVS</name>
<evidence type="ECO:0000313" key="4">
    <source>
        <dbReference type="RefSeq" id="XP_017771942.1"/>
    </source>
</evidence>
<evidence type="ECO:0000313" key="3">
    <source>
        <dbReference type="Proteomes" id="UP000695000"/>
    </source>
</evidence>
<keyword evidence="3" id="KW-1185">Reference proteome</keyword>
<evidence type="ECO:0000259" key="2">
    <source>
        <dbReference type="Pfam" id="PF01757"/>
    </source>
</evidence>
<feature type="transmembrane region" description="Helical" evidence="1">
    <location>
        <begin position="162"/>
        <end position="179"/>
    </location>
</feature>
<feature type="transmembrane region" description="Helical" evidence="1">
    <location>
        <begin position="120"/>
        <end position="141"/>
    </location>
</feature>
<accession>A0ABM1MBJ2</accession>
<dbReference type="Proteomes" id="UP000695000">
    <property type="component" value="Unplaced"/>
</dbReference>
<feature type="transmembrane region" description="Helical" evidence="1">
    <location>
        <begin position="252"/>
        <end position="270"/>
    </location>
</feature>
<feature type="domain" description="Acyltransferase 3" evidence="2">
    <location>
        <begin position="72"/>
        <end position="464"/>
    </location>
</feature>
<feature type="transmembrane region" description="Helical" evidence="1">
    <location>
        <begin position="334"/>
        <end position="357"/>
    </location>
</feature>
<dbReference type="InterPro" id="IPR052728">
    <property type="entry name" value="O2_lipid_transport_reg"/>
</dbReference>
<evidence type="ECO:0000256" key="1">
    <source>
        <dbReference type="SAM" id="Phobius"/>
    </source>
</evidence>
<protein>
    <submittedName>
        <fullName evidence="4">Nose resistant to fluoxetine protein 6-like</fullName>
    </submittedName>
</protein>
<keyword evidence="1" id="KW-0812">Transmembrane</keyword>
<dbReference type="InterPro" id="IPR002656">
    <property type="entry name" value="Acyl_transf_3_dom"/>
</dbReference>
<proteinExistence type="predicted"/>
<gene>
    <name evidence="4" type="primary">LOC108559242</name>
</gene>
<keyword evidence="1" id="KW-1133">Transmembrane helix</keyword>
<feature type="transmembrane region" description="Helical" evidence="1">
    <location>
        <begin position="369"/>
        <end position="395"/>
    </location>
</feature>
<dbReference type="RefSeq" id="XP_017771942.1">
    <property type="nucleotide sequence ID" value="XM_017916453.1"/>
</dbReference>
<organism evidence="3 4">
    <name type="scientific">Nicrophorus vespilloides</name>
    <name type="common">Boreal carrion beetle</name>
    <dbReference type="NCBI Taxonomy" id="110193"/>
    <lineage>
        <taxon>Eukaryota</taxon>
        <taxon>Metazoa</taxon>
        <taxon>Ecdysozoa</taxon>
        <taxon>Arthropoda</taxon>
        <taxon>Hexapoda</taxon>
        <taxon>Insecta</taxon>
        <taxon>Pterygota</taxon>
        <taxon>Neoptera</taxon>
        <taxon>Endopterygota</taxon>
        <taxon>Coleoptera</taxon>
        <taxon>Polyphaga</taxon>
        <taxon>Staphyliniformia</taxon>
        <taxon>Silphidae</taxon>
        <taxon>Nicrophorinae</taxon>
        <taxon>Nicrophorus</taxon>
    </lineage>
</organism>
<dbReference type="PANTHER" id="PTHR11161:SF0">
    <property type="entry name" value="O-ACYLTRANSFERASE LIKE PROTEIN"/>
    <property type="match status" value="1"/>
</dbReference>
<sequence length="486" mass="56324">MLYLYCILALVLVVGIGTTFEAWARYKTPEEYEKITTSTTMRKLCTAFSLLKNWDRLGSEISTEDGKALAPIQGIRVLNMFFVVTSHTCMLELHGPIANPRFAEDSTLRTLNMFVSNGNMVMQTSFMISAWMLSYGICVAFENRKFNFKAMIQIIVHRFIRLYPLLIIMLGFGATWLRHSGRGPIFNEIVDYEYRNCRNNWLLNLLFINNLYKSEQMCMQQTWYLAVDTQTFILGLFIMMAVIKNPQHAKNIFGSIIFLSICITFIQHYYNAYDILFRSYPEILYSMYMKLPQWHTMFIGTQHHIPCYVQGLACGYYFHKIRKEKKTIVLKKGVYFLLLCYMWIGPIFTILIAAAFYQDGFEASRWFAAFYHAIAKYSFGLPISIAIFTFTFGIGGPMINVINWKPFHVLGRLSFGVYLSHVHILRMNRAINKTLSFITERLLIRWMLGDVMLCYIVATVICLFVEMPTSALGPVDAVYQSCLKPD</sequence>
<dbReference type="GeneID" id="108559242"/>
<dbReference type="Pfam" id="PF01757">
    <property type="entry name" value="Acyl_transf_3"/>
    <property type="match status" value="1"/>
</dbReference>
<feature type="transmembrane region" description="Helical" evidence="1">
    <location>
        <begin position="223"/>
        <end position="243"/>
    </location>
</feature>
<feature type="transmembrane region" description="Helical" evidence="1">
    <location>
        <begin position="446"/>
        <end position="467"/>
    </location>
</feature>